<gene>
    <name evidence="14" type="ORF">HNQ50_003575</name>
</gene>
<evidence type="ECO:0000256" key="6">
    <source>
        <dbReference type="ARBA" id="ARBA00022500"/>
    </source>
</evidence>
<dbReference type="InterPro" id="IPR032779">
    <property type="entry name" value="FliG_M"/>
</dbReference>
<feature type="domain" description="Flagellar motor switch protein FliG C-terminal" evidence="11">
    <location>
        <begin position="219"/>
        <end position="325"/>
    </location>
</feature>
<protein>
    <recommendedName>
        <fullName evidence="4">Flagellar motor switch protein FliG</fullName>
    </recommendedName>
</protein>
<dbReference type="GO" id="GO:0006935">
    <property type="term" value="P:chemotaxis"/>
    <property type="evidence" value="ECO:0007669"/>
    <property type="project" value="UniProtKB-KW"/>
</dbReference>
<sequence>MPATLNEEGVRKAAILLMTLGEEAAVEVFRYLGPKEVQKLGFTMAAMDNVKREEVDGVLGDFMDSTQNRANLGAADEYIRSVLTKALGSDKAANLLDRILQGNDNNGIESLKWMDSAAVAELIKNEHPQIIATILVHLEPDQASEVLANFVERNRNDVLLRIATLEGVQPAALKELNDVLTQLLSGSDKLKKSAMGGVQMAADILNFMGGVVEASAISSVREYDPELAQRIQDKMFTFDNVLDIDDRGIQLLLREVQSDSLVIALKGTTPQLRDKIFKNMSQRAAEMLRDDLEAKGPVKLSEVESEQKEILKIVRRLADEGQIVLSGKGEEGLVE</sequence>
<dbReference type="Pfam" id="PF14842">
    <property type="entry name" value="FliG_N"/>
    <property type="match status" value="1"/>
</dbReference>
<accession>A0A840RL12</accession>
<dbReference type="Gene3D" id="1.10.220.30">
    <property type="match status" value="3"/>
</dbReference>
<dbReference type="RefSeq" id="WP_246428772.1">
    <property type="nucleotide sequence ID" value="NZ_JACHHN010000008.1"/>
</dbReference>
<evidence type="ECO:0000256" key="7">
    <source>
        <dbReference type="ARBA" id="ARBA00022779"/>
    </source>
</evidence>
<dbReference type="InterPro" id="IPR011002">
    <property type="entry name" value="FliG_a-hlx"/>
</dbReference>
<keyword evidence="6" id="KW-0145">Chemotaxis</keyword>
<evidence type="ECO:0000256" key="2">
    <source>
        <dbReference type="ARBA" id="ARBA00004515"/>
    </source>
</evidence>
<keyword evidence="7" id="KW-0283">Flagellar rotation</keyword>
<dbReference type="InterPro" id="IPR023087">
    <property type="entry name" value="Flg_Motor_Flig_C"/>
</dbReference>
<evidence type="ECO:0000256" key="5">
    <source>
        <dbReference type="ARBA" id="ARBA00022475"/>
    </source>
</evidence>
<dbReference type="NCBIfam" id="TIGR00207">
    <property type="entry name" value="fliG"/>
    <property type="match status" value="1"/>
</dbReference>
<evidence type="ECO:0000313" key="15">
    <source>
        <dbReference type="Proteomes" id="UP000543030"/>
    </source>
</evidence>
<keyword evidence="9" id="KW-0975">Bacterial flagellum</keyword>
<evidence type="ECO:0000259" key="12">
    <source>
        <dbReference type="Pfam" id="PF14841"/>
    </source>
</evidence>
<evidence type="ECO:0000256" key="8">
    <source>
        <dbReference type="ARBA" id="ARBA00023136"/>
    </source>
</evidence>
<name>A0A840RL12_9NEIS</name>
<proteinExistence type="inferred from homology"/>
<dbReference type="SUPFAM" id="SSF48029">
    <property type="entry name" value="FliG"/>
    <property type="match status" value="2"/>
</dbReference>
<dbReference type="InterPro" id="IPR000090">
    <property type="entry name" value="Flg_Motor_Flig"/>
</dbReference>
<dbReference type="PANTHER" id="PTHR30534">
    <property type="entry name" value="FLAGELLAR MOTOR SWITCH PROTEIN FLIG"/>
    <property type="match status" value="1"/>
</dbReference>
<evidence type="ECO:0000256" key="1">
    <source>
        <dbReference type="ARBA" id="ARBA00004117"/>
    </source>
</evidence>
<dbReference type="Pfam" id="PF01706">
    <property type="entry name" value="FliG_C"/>
    <property type="match status" value="1"/>
</dbReference>
<dbReference type="AlphaFoldDB" id="A0A840RL12"/>
<comment type="function">
    <text evidence="10">FliG is one of three proteins (FliG, FliN, FliM) that forms the rotor-mounted switch complex (C ring), located at the base of the basal body. This complex interacts with the CheY and CheZ chemotaxis proteins, in addition to contacting components of the motor that determine the direction of flagellar rotation.</text>
</comment>
<dbReference type="PANTHER" id="PTHR30534:SF0">
    <property type="entry name" value="FLAGELLAR MOTOR SWITCH PROTEIN FLIG"/>
    <property type="match status" value="1"/>
</dbReference>
<keyword evidence="8" id="KW-0472">Membrane</keyword>
<dbReference type="GO" id="GO:0071973">
    <property type="term" value="P:bacterial-type flagellum-dependent cell motility"/>
    <property type="evidence" value="ECO:0007669"/>
    <property type="project" value="InterPro"/>
</dbReference>
<evidence type="ECO:0000256" key="9">
    <source>
        <dbReference type="ARBA" id="ARBA00023143"/>
    </source>
</evidence>
<evidence type="ECO:0000259" key="11">
    <source>
        <dbReference type="Pfam" id="PF01706"/>
    </source>
</evidence>
<keyword evidence="14" id="KW-0966">Cell projection</keyword>
<keyword evidence="5" id="KW-1003">Cell membrane</keyword>
<dbReference type="EMBL" id="JACHHN010000008">
    <property type="protein sequence ID" value="MBB5192821.1"/>
    <property type="molecule type" value="Genomic_DNA"/>
</dbReference>
<reference evidence="14 15" key="1">
    <citation type="submission" date="2020-08" db="EMBL/GenBank/DDBJ databases">
        <title>Genomic Encyclopedia of Type Strains, Phase IV (KMG-IV): sequencing the most valuable type-strain genomes for metagenomic binning, comparative biology and taxonomic classification.</title>
        <authorList>
            <person name="Goeker M."/>
        </authorList>
    </citation>
    <scope>NUCLEOTIDE SEQUENCE [LARGE SCALE GENOMIC DNA]</scope>
    <source>
        <strain evidence="14 15">DSM 18233</strain>
    </source>
</reference>
<dbReference type="FunFam" id="1.10.220.30:FF:000001">
    <property type="entry name" value="Flagellar motor switch protein FliG"/>
    <property type="match status" value="1"/>
</dbReference>
<organism evidence="14 15">
    <name type="scientific">Silvimonas terrae</name>
    <dbReference type="NCBI Taxonomy" id="300266"/>
    <lineage>
        <taxon>Bacteria</taxon>
        <taxon>Pseudomonadati</taxon>
        <taxon>Pseudomonadota</taxon>
        <taxon>Betaproteobacteria</taxon>
        <taxon>Neisseriales</taxon>
        <taxon>Chitinibacteraceae</taxon>
        <taxon>Silvimonas</taxon>
    </lineage>
</organism>
<feature type="domain" description="Flagellar motor switch protein FliG middle" evidence="12">
    <location>
        <begin position="118"/>
        <end position="187"/>
    </location>
</feature>
<keyword evidence="15" id="KW-1185">Reference proteome</keyword>
<comment type="similarity">
    <text evidence="3">Belongs to the FliG family.</text>
</comment>
<dbReference type="Proteomes" id="UP000543030">
    <property type="component" value="Unassembled WGS sequence"/>
</dbReference>
<dbReference type="GO" id="GO:0003774">
    <property type="term" value="F:cytoskeletal motor activity"/>
    <property type="evidence" value="ECO:0007669"/>
    <property type="project" value="InterPro"/>
</dbReference>
<dbReference type="GO" id="GO:0009425">
    <property type="term" value="C:bacterial-type flagellum basal body"/>
    <property type="evidence" value="ECO:0007669"/>
    <property type="project" value="UniProtKB-SubCell"/>
</dbReference>
<keyword evidence="14" id="KW-0282">Flagellum</keyword>
<dbReference type="PRINTS" id="PR00954">
    <property type="entry name" value="FLGMOTORFLIG"/>
</dbReference>
<evidence type="ECO:0000256" key="3">
    <source>
        <dbReference type="ARBA" id="ARBA00010299"/>
    </source>
</evidence>
<dbReference type="GO" id="GO:0005886">
    <property type="term" value="C:plasma membrane"/>
    <property type="evidence" value="ECO:0007669"/>
    <property type="project" value="UniProtKB-SubCell"/>
</dbReference>
<dbReference type="Pfam" id="PF14841">
    <property type="entry name" value="FliG_M"/>
    <property type="match status" value="1"/>
</dbReference>
<feature type="domain" description="Flagellar motor switch protein FliG N-terminal" evidence="13">
    <location>
        <begin position="9"/>
        <end position="106"/>
    </location>
</feature>
<evidence type="ECO:0000259" key="13">
    <source>
        <dbReference type="Pfam" id="PF14842"/>
    </source>
</evidence>
<evidence type="ECO:0000256" key="4">
    <source>
        <dbReference type="ARBA" id="ARBA00021870"/>
    </source>
</evidence>
<dbReference type="InterPro" id="IPR028263">
    <property type="entry name" value="FliG_N"/>
</dbReference>
<comment type="caution">
    <text evidence="14">The sequence shown here is derived from an EMBL/GenBank/DDBJ whole genome shotgun (WGS) entry which is preliminary data.</text>
</comment>
<evidence type="ECO:0000313" key="14">
    <source>
        <dbReference type="EMBL" id="MBB5192821.1"/>
    </source>
</evidence>
<comment type="subcellular location">
    <subcellularLocation>
        <location evidence="1">Bacterial flagellum basal body</location>
    </subcellularLocation>
    <subcellularLocation>
        <location evidence="2">Cell inner membrane</location>
        <topology evidence="2">Peripheral membrane protein</topology>
        <orientation evidence="2">Cytoplasmic side</orientation>
    </subcellularLocation>
</comment>
<dbReference type="PIRSF" id="PIRSF003161">
    <property type="entry name" value="FliG"/>
    <property type="match status" value="1"/>
</dbReference>
<evidence type="ECO:0000256" key="10">
    <source>
        <dbReference type="ARBA" id="ARBA00025598"/>
    </source>
</evidence>
<keyword evidence="14" id="KW-0969">Cilium</keyword>